<evidence type="ECO:0000259" key="2">
    <source>
        <dbReference type="PROSITE" id="PS50119"/>
    </source>
</evidence>
<feature type="domain" description="B box-type" evidence="2">
    <location>
        <begin position="75"/>
        <end position="109"/>
    </location>
</feature>
<keyword evidence="1" id="KW-0479">Metal-binding</keyword>
<keyword evidence="4" id="KW-1185">Reference proteome</keyword>
<protein>
    <recommendedName>
        <fullName evidence="2">B box-type domain-containing protein</fullName>
    </recommendedName>
</protein>
<sequence>MALHFESSIHKGSDLLFDCSCFTCHENDRNTEAEFYCEECSILFCDKGMENHNYLYKKHATSGKANSSLWPVSNGKLEQCKVHYGRKFEIFCGDHNELLCNMCHVSNHK</sequence>
<proteinExistence type="predicted"/>
<gene>
    <name evidence="3" type="ORF">DPMN_042276</name>
</gene>
<evidence type="ECO:0000313" key="4">
    <source>
        <dbReference type="Proteomes" id="UP000828390"/>
    </source>
</evidence>
<keyword evidence="1" id="KW-0863">Zinc-finger</keyword>
<dbReference type="EMBL" id="JAIWYP010000011">
    <property type="protein sequence ID" value="KAH3735741.1"/>
    <property type="molecule type" value="Genomic_DNA"/>
</dbReference>
<dbReference type="InterPro" id="IPR000315">
    <property type="entry name" value="Znf_B-box"/>
</dbReference>
<accession>A0A9D4D0S5</accession>
<reference evidence="3" key="2">
    <citation type="submission" date="2020-11" db="EMBL/GenBank/DDBJ databases">
        <authorList>
            <person name="McCartney M.A."/>
            <person name="Auch B."/>
            <person name="Kono T."/>
            <person name="Mallez S."/>
            <person name="Becker A."/>
            <person name="Gohl D.M."/>
            <person name="Silverstein K.A.T."/>
            <person name="Koren S."/>
            <person name="Bechman K.B."/>
            <person name="Herman A."/>
            <person name="Abrahante J.E."/>
            <person name="Garbe J."/>
        </authorList>
    </citation>
    <scope>NUCLEOTIDE SEQUENCE</scope>
    <source>
        <strain evidence="3">Duluth1</strain>
        <tissue evidence="3">Whole animal</tissue>
    </source>
</reference>
<dbReference type="GO" id="GO:0008270">
    <property type="term" value="F:zinc ion binding"/>
    <property type="evidence" value="ECO:0007669"/>
    <property type="project" value="UniProtKB-KW"/>
</dbReference>
<evidence type="ECO:0000256" key="1">
    <source>
        <dbReference type="PROSITE-ProRule" id="PRU00024"/>
    </source>
</evidence>
<evidence type="ECO:0000313" key="3">
    <source>
        <dbReference type="EMBL" id="KAH3735741.1"/>
    </source>
</evidence>
<dbReference type="Proteomes" id="UP000828390">
    <property type="component" value="Unassembled WGS sequence"/>
</dbReference>
<dbReference type="Gene3D" id="3.30.160.60">
    <property type="entry name" value="Classic Zinc Finger"/>
    <property type="match status" value="1"/>
</dbReference>
<organism evidence="3 4">
    <name type="scientific">Dreissena polymorpha</name>
    <name type="common">Zebra mussel</name>
    <name type="synonym">Mytilus polymorpha</name>
    <dbReference type="NCBI Taxonomy" id="45954"/>
    <lineage>
        <taxon>Eukaryota</taxon>
        <taxon>Metazoa</taxon>
        <taxon>Spiralia</taxon>
        <taxon>Lophotrochozoa</taxon>
        <taxon>Mollusca</taxon>
        <taxon>Bivalvia</taxon>
        <taxon>Autobranchia</taxon>
        <taxon>Heteroconchia</taxon>
        <taxon>Euheterodonta</taxon>
        <taxon>Imparidentia</taxon>
        <taxon>Neoheterodontei</taxon>
        <taxon>Myida</taxon>
        <taxon>Dreissenoidea</taxon>
        <taxon>Dreissenidae</taxon>
        <taxon>Dreissena</taxon>
    </lineage>
</organism>
<dbReference type="PROSITE" id="PS50119">
    <property type="entry name" value="ZF_BBOX"/>
    <property type="match status" value="1"/>
</dbReference>
<keyword evidence="1" id="KW-0862">Zinc</keyword>
<dbReference type="AlphaFoldDB" id="A0A9D4D0S5"/>
<dbReference type="Pfam" id="PF00643">
    <property type="entry name" value="zf-B_box"/>
    <property type="match status" value="1"/>
</dbReference>
<dbReference type="SUPFAM" id="SSF57845">
    <property type="entry name" value="B-box zinc-binding domain"/>
    <property type="match status" value="1"/>
</dbReference>
<name>A0A9D4D0S5_DREPO</name>
<reference evidence="3" key="1">
    <citation type="journal article" date="2019" name="bioRxiv">
        <title>The Genome of the Zebra Mussel, Dreissena polymorpha: A Resource for Invasive Species Research.</title>
        <authorList>
            <person name="McCartney M.A."/>
            <person name="Auch B."/>
            <person name="Kono T."/>
            <person name="Mallez S."/>
            <person name="Zhang Y."/>
            <person name="Obille A."/>
            <person name="Becker A."/>
            <person name="Abrahante J.E."/>
            <person name="Garbe J."/>
            <person name="Badalamenti J.P."/>
            <person name="Herman A."/>
            <person name="Mangelson H."/>
            <person name="Liachko I."/>
            <person name="Sullivan S."/>
            <person name="Sone E.D."/>
            <person name="Koren S."/>
            <person name="Silverstein K.A.T."/>
            <person name="Beckman K.B."/>
            <person name="Gohl D.M."/>
        </authorList>
    </citation>
    <scope>NUCLEOTIDE SEQUENCE</scope>
    <source>
        <strain evidence="3">Duluth1</strain>
        <tissue evidence="3">Whole animal</tissue>
    </source>
</reference>
<comment type="caution">
    <text evidence="3">The sequence shown here is derived from an EMBL/GenBank/DDBJ whole genome shotgun (WGS) entry which is preliminary data.</text>
</comment>